<feature type="compositionally biased region" description="Gly residues" evidence="1">
    <location>
        <begin position="11"/>
        <end position="22"/>
    </location>
</feature>
<keyword evidence="3" id="KW-1185">Reference proteome</keyword>
<feature type="region of interest" description="Disordered" evidence="1">
    <location>
        <begin position="1"/>
        <end position="52"/>
    </location>
</feature>
<sequence>MTGNDPQTRGSGRGTHTPGGGRRLSSGQVTVTTGRGRRSAAPGCAAPPRRGDTGLGGGCAAVLTGDSCMKACDARCERSQPSTWGDYTERSCIPTAALPQQWDGMRLTHMSDGTQECCTRPSANRRRNRSPGPPSPHRGCRLRHQTPQVTAPQCAAGRRSRAETPRFRHLTGLARSASRGGRSAVAQQTDRSRCIRQQTQASPI</sequence>
<gene>
    <name evidence="2" type="ORF">SCOCK_610029</name>
</gene>
<feature type="region of interest" description="Disordered" evidence="1">
    <location>
        <begin position="116"/>
        <end position="204"/>
    </location>
</feature>
<proteinExistence type="predicted"/>
<reference evidence="2" key="1">
    <citation type="submission" date="2021-05" db="EMBL/GenBank/DDBJ databases">
        <authorList>
            <person name="Arsene-Ploetze F."/>
        </authorList>
    </citation>
    <scope>NUCLEOTIDE SEQUENCE</scope>
    <source>
        <strain evidence="2">DSM 42138</strain>
    </source>
</reference>
<feature type="compositionally biased region" description="Polar residues" evidence="1">
    <location>
        <begin position="185"/>
        <end position="204"/>
    </location>
</feature>
<protein>
    <submittedName>
        <fullName evidence="2">Uncharacterized protein</fullName>
    </submittedName>
</protein>
<feature type="compositionally biased region" description="Low complexity" evidence="1">
    <location>
        <begin position="39"/>
        <end position="48"/>
    </location>
</feature>
<dbReference type="EMBL" id="CAJSLV010000094">
    <property type="protein sequence ID" value="CAG6398001.1"/>
    <property type="molecule type" value="Genomic_DNA"/>
</dbReference>
<comment type="caution">
    <text evidence="2">The sequence shown here is derived from an EMBL/GenBank/DDBJ whole genome shotgun (WGS) entry which is preliminary data.</text>
</comment>
<name>A0A9W4DXJ9_9ACTN</name>
<accession>A0A9W4DXJ9</accession>
<evidence type="ECO:0000256" key="1">
    <source>
        <dbReference type="SAM" id="MobiDB-lite"/>
    </source>
</evidence>
<organism evidence="2 3">
    <name type="scientific">Actinacidiphila cocklensis</name>
    <dbReference type="NCBI Taxonomy" id="887465"/>
    <lineage>
        <taxon>Bacteria</taxon>
        <taxon>Bacillati</taxon>
        <taxon>Actinomycetota</taxon>
        <taxon>Actinomycetes</taxon>
        <taxon>Kitasatosporales</taxon>
        <taxon>Streptomycetaceae</taxon>
        <taxon>Actinacidiphila</taxon>
    </lineage>
</organism>
<evidence type="ECO:0000313" key="3">
    <source>
        <dbReference type="Proteomes" id="UP001152519"/>
    </source>
</evidence>
<dbReference type="AlphaFoldDB" id="A0A9W4DXJ9"/>
<evidence type="ECO:0000313" key="2">
    <source>
        <dbReference type="EMBL" id="CAG6398001.1"/>
    </source>
</evidence>
<dbReference type="Proteomes" id="UP001152519">
    <property type="component" value="Unassembled WGS sequence"/>
</dbReference>